<dbReference type="GO" id="GO:0004721">
    <property type="term" value="F:phosphoprotein phosphatase activity"/>
    <property type="evidence" value="ECO:0007669"/>
    <property type="project" value="UniProtKB-KW"/>
</dbReference>
<dbReference type="GO" id="GO:0016208">
    <property type="term" value="F:AMP binding"/>
    <property type="evidence" value="ECO:0007669"/>
    <property type="project" value="TreeGrafter"/>
</dbReference>
<evidence type="ECO:0000256" key="11">
    <source>
        <dbReference type="HAMAP-Rule" id="MF_00747"/>
    </source>
</evidence>
<keyword evidence="10 11" id="KW-0904">Protein phosphatase</keyword>
<sequence>MGPQDIAFLIISGFKKHYALFQSITAQAPDAFISQQWANIERISKARISHYDERIQETVEVLKLQFPTKQICSDLWLQVKEAYTELLTFHPQAELAETFYNSVFCHLFHHSYFNNDYIFVDSSKKGAPLLPIEAEYRSYFPVIEGLRKTIEQIIKDTGFFDNFHDLEQDIRLLQRAFLKQAPNTHHQHFRMRFDILKASFYRNKSAYIVGRVISCSGVQPFIIALLHHPSGKLKIDALITQASQMSLIFGFARAYFLVETHAPSAMVGFLNQLMPSKTAAELYNSIGFHKHGKTEFYRDFLLHQKHNSERFTVAPGTPGMVMLVFTLPTFPYVFKVIKDKFAPSKPFGKETVLARYQLVKNHDRVGRMADTLEYSNVVIPKNRIEPDLLAIIKEKIAQNIIEDDKFITIKHLYIERRITPLNLFIQDATDEQIEHVIEDYGNAIKEMLQVNIFPGDMLLKNFGVSRHNRVIFYDYDEVQYLTQMSFKALPKASLDDLYSGQSTPSVAPNDVFPEQVCTFVMTNPKLKAAFERHHPELMTPTYWQKVQRDIRQHITKHVYPYPHSQRFGHHNNKKGTL</sequence>
<dbReference type="AlphaFoldDB" id="A0A167APD0"/>
<dbReference type="GO" id="GO:0006097">
    <property type="term" value="P:glyoxylate cycle"/>
    <property type="evidence" value="ECO:0007669"/>
    <property type="project" value="UniProtKB-UniRule"/>
</dbReference>
<dbReference type="Pfam" id="PF06315">
    <property type="entry name" value="AceK_kinase"/>
    <property type="match status" value="1"/>
</dbReference>
<comment type="caution">
    <text evidence="14">The sequence shown here is derived from an EMBL/GenBank/DDBJ whole genome shotgun (WGS) entry which is preliminary data.</text>
</comment>
<feature type="domain" description="Isocitrate dehydrogenase kinase/phosphatase (AceK) kinase" evidence="12">
    <location>
        <begin position="309"/>
        <end position="562"/>
    </location>
</feature>
<evidence type="ECO:0000256" key="8">
    <source>
        <dbReference type="ARBA" id="ARBA00022801"/>
    </source>
</evidence>
<keyword evidence="4 11" id="KW-0816">Tricarboxylic acid cycle</keyword>
<keyword evidence="1 11" id="KW-0329">Glyoxylate bypass</keyword>
<evidence type="ECO:0000256" key="3">
    <source>
        <dbReference type="ARBA" id="ARBA00022527"/>
    </source>
</evidence>
<dbReference type="InterPro" id="IPR010452">
    <property type="entry name" value="Isocitrate_DH_AceK"/>
</dbReference>
<dbReference type="EC" id="2.7.11.5" evidence="11"/>
<dbReference type="NCBIfam" id="NF002804">
    <property type="entry name" value="PRK02946.1"/>
    <property type="match status" value="1"/>
</dbReference>
<keyword evidence="8 11" id="KW-0378">Hydrolase</keyword>
<comment type="function">
    <text evidence="11">Bifunctional enzyme which can phosphorylate or dephosphorylate isocitrate dehydrogenase (IDH) on a specific serine residue. This is a regulatory mechanism which enables bacteria to bypass the Krebs cycle via the glyoxylate shunt in response to the source of carbon. When bacteria are grown on glucose, IDH is fully active and unphosphorylated, but when grown on acetate or ethanol, the activity of IDH declines drastically concomitant with its phosphorylation.</text>
</comment>
<keyword evidence="7 11" id="KW-0418">Kinase</keyword>
<evidence type="ECO:0000259" key="13">
    <source>
        <dbReference type="Pfam" id="PF20423"/>
    </source>
</evidence>
<evidence type="ECO:0000313" key="14">
    <source>
        <dbReference type="EMBL" id="KZN45640.1"/>
    </source>
</evidence>
<dbReference type="EMBL" id="AUXZ01000128">
    <property type="protein sequence ID" value="KZN45640.1"/>
    <property type="molecule type" value="Genomic_DNA"/>
</dbReference>
<evidence type="ECO:0000256" key="9">
    <source>
        <dbReference type="ARBA" id="ARBA00022840"/>
    </source>
</evidence>
<feature type="active site" evidence="11">
    <location>
        <position position="370"/>
    </location>
</feature>
<dbReference type="PATRIC" id="fig|1365251.3.peg.4760"/>
<dbReference type="OrthoDB" id="5287793at2"/>
<dbReference type="InterPro" id="IPR046854">
    <property type="entry name" value="AceK_regulatory"/>
</dbReference>
<evidence type="ECO:0000256" key="5">
    <source>
        <dbReference type="ARBA" id="ARBA00022679"/>
    </source>
</evidence>
<feature type="binding site" evidence="11">
    <location>
        <position position="335"/>
    </location>
    <ligand>
        <name>ATP</name>
        <dbReference type="ChEBI" id="CHEBI:30616"/>
    </ligand>
</feature>
<dbReference type="PANTHER" id="PTHR39559:SF1">
    <property type="entry name" value="ISOCITRATE DEHYDROGENASE KINASE_PHOSPHATASE"/>
    <property type="match status" value="1"/>
</dbReference>
<dbReference type="InterPro" id="IPR046855">
    <property type="entry name" value="AceK_kinase"/>
</dbReference>
<keyword evidence="9 11" id="KW-0067">ATP-binding</keyword>
<dbReference type="GO" id="GO:0004674">
    <property type="term" value="F:protein serine/threonine kinase activity"/>
    <property type="evidence" value="ECO:0007669"/>
    <property type="project" value="UniProtKB-KW"/>
</dbReference>
<keyword evidence="3 11" id="KW-0723">Serine/threonine-protein kinase</keyword>
<feature type="domain" description="Isocitrate dehydrogenase kinase/phosphatase (AceK) regulatory" evidence="13">
    <location>
        <begin position="9"/>
        <end position="306"/>
    </location>
</feature>
<evidence type="ECO:0000256" key="4">
    <source>
        <dbReference type="ARBA" id="ARBA00022532"/>
    </source>
</evidence>
<keyword evidence="6 11" id="KW-0547">Nucleotide-binding</keyword>
<dbReference type="GO" id="GO:0006099">
    <property type="term" value="P:tricarboxylic acid cycle"/>
    <property type="evidence" value="ECO:0007669"/>
    <property type="project" value="UniProtKB-UniRule"/>
</dbReference>
<dbReference type="EC" id="3.1.3.-" evidence="11"/>
<dbReference type="GO" id="GO:0005737">
    <property type="term" value="C:cytoplasm"/>
    <property type="evidence" value="ECO:0007669"/>
    <property type="project" value="UniProtKB-SubCell"/>
</dbReference>
<dbReference type="HAMAP" id="MF_00747">
    <property type="entry name" value="AceK"/>
    <property type="match status" value="1"/>
</dbReference>
<evidence type="ECO:0000256" key="10">
    <source>
        <dbReference type="ARBA" id="ARBA00022912"/>
    </source>
</evidence>
<evidence type="ECO:0000259" key="12">
    <source>
        <dbReference type="Pfam" id="PF06315"/>
    </source>
</evidence>
<dbReference type="RefSeq" id="WP_063363905.1">
    <property type="nucleotide sequence ID" value="NZ_AUXZ01000128.1"/>
</dbReference>
<protein>
    <recommendedName>
        <fullName evidence="11">Isocitrate dehydrogenase kinase/phosphatase</fullName>
        <shortName evidence="11">IDH kinase/phosphatase</shortName>
        <shortName evidence="11">IDHK/P</shortName>
        <ecNumber evidence="11">2.7.11.5</ecNumber>
        <ecNumber evidence="11">3.1.3.-</ecNumber>
    </recommendedName>
</protein>
<evidence type="ECO:0000256" key="2">
    <source>
        <dbReference type="ARBA" id="ARBA00022490"/>
    </source>
</evidence>
<evidence type="ECO:0000256" key="7">
    <source>
        <dbReference type="ARBA" id="ARBA00022777"/>
    </source>
</evidence>
<proteinExistence type="inferred from homology"/>
<dbReference type="Proteomes" id="UP000076503">
    <property type="component" value="Unassembled WGS sequence"/>
</dbReference>
<dbReference type="PIRSF" id="PIRSF000719">
    <property type="entry name" value="AceK"/>
    <property type="match status" value="1"/>
</dbReference>
<dbReference type="PANTHER" id="PTHR39559">
    <property type="match status" value="1"/>
</dbReference>
<dbReference type="Pfam" id="PF20423">
    <property type="entry name" value="AceK_regulatory"/>
    <property type="match status" value="1"/>
</dbReference>
<comment type="similarity">
    <text evidence="11">Belongs to the AceK family.</text>
</comment>
<accession>A0A167APD0</accession>
<dbReference type="GO" id="GO:0006006">
    <property type="term" value="P:glucose metabolic process"/>
    <property type="evidence" value="ECO:0007669"/>
    <property type="project" value="InterPro"/>
</dbReference>
<evidence type="ECO:0000313" key="15">
    <source>
        <dbReference type="Proteomes" id="UP000076503"/>
    </source>
</evidence>
<dbReference type="GO" id="GO:0008772">
    <property type="term" value="F:[isocitrate dehydrogenase (NADP+)] kinase activity"/>
    <property type="evidence" value="ECO:0007669"/>
    <property type="project" value="UniProtKB-UniRule"/>
</dbReference>
<evidence type="ECO:0000256" key="1">
    <source>
        <dbReference type="ARBA" id="ARBA00022435"/>
    </source>
</evidence>
<gene>
    <name evidence="11" type="primary">aceK</name>
    <name evidence="14" type="ORF">N476_25390</name>
</gene>
<keyword evidence="2 11" id="KW-0963">Cytoplasm</keyword>
<comment type="catalytic activity">
    <reaction evidence="11">
        <text>L-seryl-[isocitrate dehydrogenase] + ATP = O-phospho-L-seryl-[isocitrate dehydrogenase] + ADP + H(+)</text>
        <dbReference type="Rhea" id="RHEA:43540"/>
        <dbReference type="Rhea" id="RHEA-COMP:10605"/>
        <dbReference type="Rhea" id="RHEA-COMP:10606"/>
        <dbReference type="ChEBI" id="CHEBI:15378"/>
        <dbReference type="ChEBI" id="CHEBI:29999"/>
        <dbReference type="ChEBI" id="CHEBI:30616"/>
        <dbReference type="ChEBI" id="CHEBI:83421"/>
        <dbReference type="ChEBI" id="CHEBI:456216"/>
        <dbReference type="EC" id="2.7.11.5"/>
    </reaction>
</comment>
<feature type="binding site" evidence="11">
    <location>
        <begin position="314"/>
        <end position="320"/>
    </location>
    <ligand>
        <name>ATP</name>
        <dbReference type="ChEBI" id="CHEBI:30616"/>
    </ligand>
</feature>
<reference evidence="14 15" key="1">
    <citation type="submission" date="2013-07" db="EMBL/GenBank/DDBJ databases">
        <title>Comparative Genomic and Metabolomic Analysis of Twelve Strains of Pseudoalteromonas luteoviolacea.</title>
        <authorList>
            <person name="Vynne N.G."/>
            <person name="Mansson M."/>
            <person name="Gram L."/>
        </authorList>
    </citation>
    <scope>NUCLEOTIDE SEQUENCE [LARGE SCALE GENOMIC DNA]</scope>
    <source>
        <strain evidence="14 15">H33</strain>
    </source>
</reference>
<organism evidence="14 15">
    <name type="scientific">Pseudoalteromonas luteoviolacea H33</name>
    <dbReference type="NCBI Taxonomy" id="1365251"/>
    <lineage>
        <taxon>Bacteria</taxon>
        <taxon>Pseudomonadati</taxon>
        <taxon>Pseudomonadota</taxon>
        <taxon>Gammaproteobacteria</taxon>
        <taxon>Alteromonadales</taxon>
        <taxon>Pseudoalteromonadaceae</taxon>
        <taxon>Pseudoalteromonas</taxon>
    </lineage>
</organism>
<name>A0A167APD0_9GAMM</name>
<evidence type="ECO:0000256" key="6">
    <source>
        <dbReference type="ARBA" id="ARBA00022741"/>
    </source>
</evidence>
<comment type="subcellular location">
    <subcellularLocation>
        <location evidence="11">Cytoplasm</location>
    </subcellularLocation>
</comment>
<keyword evidence="5 11" id="KW-0808">Transferase</keyword>
<dbReference type="GO" id="GO:0005524">
    <property type="term" value="F:ATP binding"/>
    <property type="evidence" value="ECO:0007669"/>
    <property type="project" value="UniProtKB-UniRule"/>
</dbReference>